<feature type="domain" description="Thioredoxin" evidence="16">
    <location>
        <begin position="5"/>
        <end position="138"/>
    </location>
</feature>
<dbReference type="GO" id="GO:0034976">
    <property type="term" value="P:response to endoplasmic reticulum stress"/>
    <property type="evidence" value="ECO:0007669"/>
    <property type="project" value="TreeGrafter"/>
</dbReference>
<feature type="signal peptide" evidence="14">
    <location>
        <begin position="1"/>
        <end position="20"/>
    </location>
</feature>
<gene>
    <name evidence="17" type="ORF">EV44_g0578</name>
</gene>
<evidence type="ECO:0000256" key="4">
    <source>
        <dbReference type="ARBA" id="ARBA00006347"/>
    </source>
</evidence>
<dbReference type="CDD" id="cd02995">
    <property type="entry name" value="PDI_a_PDI_a'_C"/>
    <property type="match status" value="1"/>
</dbReference>
<dbReference type="HOGENOM" id="CLU_025879_5_0_1"/>
<dbReference type="FunFam" id="3.40.30.10:FF:000185">
    <property type="entry name" value="Protein disulfide-isomerase"/>
    <property type="match status" value="1"/>
</dbReference>
<dbReference type="SUPFAM" id="SSF52833">
    <property type="entry name" value="Thioredoxin-like"/>
    <property type="match status" value="4"/>
</dbReference>
<evidence type="ECO:0000256" key="10">
    <source>
        <dbReference type="ARBA" id="ARBA00023235"/>
    </source>
</evidence>
<dbReference type="GO" id="GO:0005788">
    <property type="term" value="C:endoplasmic reticulum lumen"/>
    <property type="evidence" value="ECO:0007669"/>
    <property type="project" value="UniProtKB-SubCell"/>
</dbReference>
<comment type="caution">
    <text evidence="17">The sequence shown here is derived from an EMBL/GenBank/DDBJ whole genome shotgun (WGS) entry which is preliminary data.</text>
</comment>
<keyword evidence="11" id="KW-0676">Redox-active center</keyword>
<comment type="similarity">
    <text evidence="4 13">Belongs to the protein disulfide isomerase family.</text>
</comment>
<dbReference type="CDD" id="cd02961">
    <property type="entry name" value="PDI_a_family"/>
    <property type="match status" value="1"/>
</dbReference>
<dbReference type="PROSITE" id="PS00194">
    <property type="entry name" value="THIOREDOXIN_1"/>
    <property type="match status" value="1"/>
</dbReference>
<dbReference type="GO" id="GO:0003756">
    <property type="term" value="F:protein disulfide isomerase activity"/>
    <property type="evidence" value="ECO:0007669"/>
    <property type="project" value="UniProtKB-EC"/>
</dbReference>
<organism evidence="17 18">
    <name type="scientific">Uncinula necator</name>
    <name type="common">Grape powdery mildew</name>
    <dbReference type="NCBI Taxonomy" id="52586"/>
    <lineage>
        <taxon>Eukaryota</taxon>
        <taxon>Fungi</taxon>
        <taxon>Dikarya</taxon>
        <taxon>Ascomycota</taxon>
        <taxon>Pezizomycotina</taxon>
        <taxon>Leotiomycetes</taxon>
        <taxon>Erysiphales</taxon>
        <taxon>Erysiphaceae</taxon>
        <taxon>Erysiphe</taxon>
    </lineage>
</organism>
<dbReference type="PRINTS" id="PR00421">
    <property type="entry name" value="THIOREDOXIN"/>
</dbReference>
<dbReference type="GO" id="GO:0006457">
    <property type="term" value="P:protein folding"/>
    <property type="evidence" value="ECO:0007669"/>
    <property type="project" value="TreeGrafter"/>
</dbReference>
<dbReference type="OMA" id="FFGMKKD"/>
<evidence type="ECO:0000256" key="5">
    <source>
        <dbReference type="ARBA" id="ARBA00012723"/>
    </source>
</evidence>
<keyword evidence="9" id="KW-1015">Disulfide bond</keyword>
<keyword evidence="6 14" id="KW-0732">Signal</keyword>
<dbReference type="AlphaFoldDB" id="A0A0B1P2E6"/>
<dbReference type="NCBIfam" id="TIGR01130">
    <property type="entry name" value="ER_PDI_fam"/>
    <property type="match status" value="1"/>
</dbReference>
<dbReference type="InterPro" id="IPR013766">
    <property type="entry name" value="Thioredoxin_domain"/>
</dbReference>
<evidence type="ECO:0000259" key="16">
    <source>
        <dbReference type="PROSITE" id="PS51352"/>
    </source>
</evidence>
<evidence type="ECO:0000256" key="7">
    <source>
        <dbReference type="ARBA" id="ARBA00022737"/>
    </source>
</evidence>
<feature type="compositionally biased region" description="Acidic residues" evidence="15">
    <location>
        <begin position="506"/>
        <end position="517"/>
    </location>
</feature>
<evidence type="ECO:0000256" key="14">
    <source>
        <dbReference type="RuleBase" id="RU361130"/>
    </source>
</evidence>
<dbReference type="CDD" id="cd02982">
    <property type="entry name" value="PDI_b'_family"/>
    <property type="match status" value="1"/>
</dbReference>
<dbReference type="InterPro" id="IPR036249">
    <property type="entry name" value="Thioredoxin-like_sf"/>
</dbReference>
<dbReference type="STRING" id="52586.A0A0B1P2E6"/>
<dbReference type="PANTHER" id="PTHR18929:SF132">
    <property type="entry name" value="PROTEIN DISULFIDE-ISOMERASE A3"/>
    <property type="match status" value="1"/>
</dbReference>
<evidence type="ECO:0000256" key="13">
    <source>
        <dbReference type="RuleBase" id="RU004208"/>
    </source>
</evidence>
<evidence type="ECO:0000256" key="12">
    <source>
        <dbReference type="ARBA" id="ARBA00039846"/>
    </source>
</evidence>
<protein>
    <recommendedName>
        <fullName evidence="12 14">Protein disulfide-isomerase</fullName>
        <ecNumber evidence="5 14">5.3.4.1</ecNumber>
    </recommendedName>
</protein>
<evidence type="ECO:0000256" key="9">
    <source>
        <dbReference type="ARBA" id="ARBA00023157"/>
    </source>
</evidence>
<sequence>MIISKKLALSLASIIVVSTASDVVSLTKDTFTNFIKQGDLVLAKFYLESLMMHKFNFWKSGHCKALAPEYEKAAQKLMEKKIRLVKIDCTVEEELCKEYRVEDYPTLKIFRGINDVRPYTGNRKAPTIISHMIKQSLPAVSVLNKDTIEDFKKADQVVLVAYIDAEDETSNSEYTAIAEKLRETYLFGVIHDSELAKKEGVTFPAIVLFKSFDEGKVIHNGKIDGDEIKKFAEIASTPLIGEIVPETFQTYMSSGVPIAYIFAQTEELQKSLSDTLRPVAEKFKGKVNFATIDAAIFGAHATNVNLEADKFPAFAIHQTSGNKKFPYDQDKEITAEAIESFVSQYVDGKLEPTIKSEPIPASQDGPVTVVVAKNFDEIVMDDNKDVLIEFYAPWCGYCKALTPKYNTLGKLYIDANLTDKVTIAKIDATANDFSQEIEGFPTIMLFKAGDKKNPLVYDGDRDVEELIAFVKQGTHKASVEYSAEMKEKEESPEEKGDDKFEKIHDEDDDIIEEHDEL</sequence>
<evidence type="ECO:0000256" key="2">
    <source>
        <dbReference type="ARBA" id="ARBA00002692"/>
    </source>
</evidence>
<keyword evidence="7" id="KW-0677">Repeat</keyword>
<dbReference type="EC" id="5.3.4.1" evidence="5 14"/>
<dbReference type="Pfam" id="PF13848">
    <property type="entry name" value="Thioredoxin_6"/>
    <property type="match status" value="1"/>
</dbReference>
<evidence type="ECO:0000256" key="15">
    <source>
        <dbReference type="SAM" id="MobiDB-lite"/>
    </source>
</evidence>
<evidence type="ECO:0000256" key="6">
    <source>
        <dbReference type="ARBA" id="ARBA00022729"/>
    </source>
</evidence>
<dbReference type="Pfam" id="PF00085">
    <property type="entry name" value="Thioredoxin"/>
    <property type="match status" value="2"/>
</dbReference>
<dbReference type="CDD" id="cd02981">
    <property type="entry name" value="PDI_b_family"/>
    <property type="match status" value="1"/>
</dbReference>
<keyword evidence="8" id="KW-0256">Endoplasmic reticulum</keyword>
<dbReference type="NCBIfam" id="TIGR01126">
    <property type="entry name" value="pdi_dom"/>
    <property type="match status" value="1"/>
</dbReference>
<comment type="function">
    <text evidence="2">Participates in the folding of proteins containing disulfide bonds, may be involved in glycosylation, prolyl hydroxylation and triglyceride transfer.</text>
</comment>
<evidence type="ECO:0000256" key="8">
    <source>
        <dbReference type="ARBA" id="ARBA00022824"/>
    </source>
</evidence>
<evidence type="ECO:0000313" key="18">
    <source>
        <dbReference type="Proteomes" id="UP000030854"/>
    </source>
</evidence>
<dbReference type="FunFam" id="3.40.30.10:FF:000139">
    <property type="entry name" value="Protein disulfide-isomerase"/>
    <property type="match status" value="1"/>
</dbReference>
<name>A0A0B1P2E6_UNCNE</name>
<evidence type="ECO:0000313" key="17">
    <source>
        <dbReference type="EMBL" id="KHJ31520.1"/>
    </source>
</evidence>
<feature type="chain" id="PRO_5005110160" description="Protein disulfide-isomerase" evidence="14">
    <location>
        <begin position="21"/>
        <end position="517"/>
    </location>
</feature>
<dbReference type="EMBL" id="JNVN01002824">
    <property type="protein sequence ID" value="KHJ31520.1"/>
    <property type="molecule type" value="Genomic_DNA"/>
</dbReference>
<dbReference type="Gene3D" id="3.40.30.10">
    <property type="entry name" value="Glutaredoxin"/>
    <property type="match status" value="4"/>
</dbReference>
<dbReference type="SMR" id="A0A0B1P2E6"/>
<keyword evidence="18" id="KW-1185">Reference proteome</keyword>
<proteinExistence type="inferred from homology"/>
<dbReference type="PROSITE" id="PS51352">
    <property type="entry name" value="THIOREDOXIN_2"/>
    <property type="match status" value="2"/>
</dbReference>
<feature type="compositionally biased region" description="Basic and acidic residues" evidence="15">
    <location>
        <begin position="483"/>
        <end position="505"/>
    </location>
</feature>
<feature type="domain" description="Thioredoxin" evidence="16">
    <location>
        <begin position="345"/>
        <end position="475"/>
    </location>
</feature>
<comment type="catalytic activity">
    <reaction evidence="1 14">
        <text>Catalyzes the rearrangement of -S-S- bonds in proteins.</text>
        <dbReference type="EC" id="5.3.4.1"/>
    </reaction>
</comment>
<keyword evidence="10 14" id="KW-0413">Isomerase</keyword>
<evidence type="ECO:0000256" key="11">
    <source>
        <dbReference type="ARBA" id="ARBA00023284"/>
    </source>
</evidence>
<dbReference type="PANTHER" id="PTHR18929">
    <property type="entry name" value="PROTEIN DISULFIDE ISOMERASE"/>
    <property type="match status" value="1"/>
</dbReference>
<comment type="subcellular location">
    <subcellularLocation>
        <location evidence="3">Endoplasmic reticulum lumen</location>
    </subcellularLocation>
</comment>
<dbReference type="InterPro" id="IPR017937">
    <property type="entry name" value="Thioredoxin_CS"/>
</dbReference>
<dbReference type="InterPro" id="IPR005792">
    <property type="entry name" value="Prot_disulphide_isomerase"/>
</dbReference>
<accession>A0A0B1P2E6</accession>
<feature type="region of interest" description="Disordered" evidence="15">
    <location>
        <begin position="481"/>
        <end position="517"/>
    </location>
</feature>
<evidence type="ECO:0000256" key="3">
    <source>
        <dbReference type="ARBA" id="ARBA00004319"/>
    </source>
</evidence>
<evidence type="ECO:0000256" key="1">
    <source>
        <dbReference type="ARBA" id="ARBA00001182"/>
    </source>
</evidence>
<dbReference type="Proteomes" id="UP000030854">
    <property type="component" value="Unassembled WGS sequence"/>
</dbReference>
<dbReference type="InterPro" id="IPR005788">
    <property type="entry name" value="PDI_thioredoxin-like_dom"/>
</dbReference>
<reference evidence="17 18" key="1">
    <citation type="journal article" date="2014" name="BMC Genomics">
        <title>Adaptive genomic structural variation in the grape powdery mildew pathogen, Erysiphe necator.</title>
        <authorList>
            <person name="Jones L."/>
            <person name="Riaz S."/>
            <person name="Morales-Cruz A."/>
            <person name="Amrine K.C."/>
            <person name="McGuire B."/>
            <person name="Gubler W.D."/>
            <person name="Walker M.A."/>
            <person name="Cantu D."/>
        </authorList>
    </citation>
    <scope>NUCLEOTIDE SEQUENCE [LARGE SCALE GENOMIC DNA]</scope>
    <source>
        <strain evidence="18">c</strain>
    </source>
</reference>